<dbReference type="PROSITE" id="PS51450">
    <property type="entry name" value="LRR"/>
    <property type="match status" value="1"/>
</dbReference>
<dbReference type="InterPro" id="IPR024731">
    <property type="entry name" value="NELL2-like_EGF"/>
</dbReference>
<evidence type="ECO:0000256" key="8">
    <source>
        <dbReference type="SAM" id="Phobius"/>
    </source>
</evidence>
<evidence type="ECO:0000256" key="6">
    <source>
        <dbReference type="PROSITE-ProRule" id="PRU00076"/>
    </source>
</evidence>
<comment type="caution">
    <text evidence="6">Lacks conserved residue(s) required for the propagation of feature annotation.</text>
</comment>
<dbReference type="PROSITE" id="PS01186">
    <property type="entry name" value="EGF_2"/>
    <property type="match status" value="1"/>
</dbReference>
<evidence type="ECO:0000313" key="12">
    <source>
        <dbReference type="Proteomes" id="UP000594262"/>
    </source>
</evidence>
<dbReference type="PROSITE" id="PS00022">
    <property type="entry name" value="EGF_1"/>
    <property type="match status" value="1"/>
</dbReference>
<evidence type="ECO:0000256" key="7">
    <source>
        <dbReference type="SAM" id="MobiDB-lite"/>
    </source>
</evidence>
<evidence type="ECO:0000256" key="2">
    <source>
        <dbReference type="ARBA" id="ARBA00022614"/>
    </source>
</evidence>
<sequence length="395" mass="44806">MGFDFAMQYLIFFFTFLGNMPSSAQQSCYMNCNCSGTEISCDGAPKDILNGTPPKSNITKLILINMELENDVSLMKFLENLTQLQYIDLSLNQLTEIPKLDNLATLNNLVLRHNKIENLPKELADIEFKNLTIDLSENPINCNCTTVYIVEKTQEIKYKGICTQQNIKINELNHTMVDCDPCSINNGGCSLIKTCIAENALNVVCICNNGFTGDFCQISPTNPVPCKINNCLNGGVCFHVENTNSTFCECVSTDYSGDFCQNKTRNETTRKTTLSLNAITAIIVSLLVLLFVIVFGYWYCVHLRPKRRRMRESRKKKAKNSFDSQNSIVNYYLQNEGYFHDESTSIPNSPKESEENSYPHDPAHNRWLHGRRRCSTILEEKASREGSCMDENEKK</sequence>
<keyword evidence="2" id="KW-0433">Leucine-rich repeat</keyword>
<accession>A0A7M5WV03</accession>
<keyword evidence="8" id="KW-1133">Transmembrane helix</keyword>
<dbReference type="GeneID" id="136821585"/>
<dbReference type="GO" id="GO:0005886">
    <property type="term" value="C:plasma membrane"/>
    <property type="evidence" value="ECO:0007669"/>
    <property type="project" value="TreeGrafter"/>
</dbReference>
<keyword evidence="5 6" id="KW-1015">Disulfide bond</keyword>
<dbReference type="SUPFAM" id="SSF52058">
    <property type="entry name" value="L domain-like"/>
    <property type="match status" value="1"/>
</dbReference>
<evidence type="ECO:0000256" key="4">
    <source>
        <dbReference type="ARBA" id="ARBA00022737"/>
    </source>
</evidence>
<dbReference type="RefSeq" id="XP_066933911.1">
    <property type="nucleotide sequence ID" value="XM_067077810.1"/>
</dbReference>
<feature type="transmembrane region" description="Helical" evidence="8">
    <location>
        <begin position="278"/>
        <end position="301"/>
    </location>
</feature>
<keyword evidence="1 6" id="KW-0245">EGF-like domain</keyword>
<dbReference type="Proteomes" id="UP000594262">
    <property type="component" value="Unplaced"/>
</dbReference>
<dbReference type="SUPFAM" id="SSF57196">
    <property type="entry name" value="EGF/Laminin"/>
    <property type="match status" value="2"/>
</dbReference>
<dbReference type="EnsemblMetazoa" id="CLYHEMT013508.1">
    <property type="protein sequence ID" value="CLYHEMP013508.1"/>
    <property type="gene ID" value="CLYHEMG013508"/>
</dbReference>
<feature type="disulfide bond" evidence="6">
    <location>
        <begin position="231"/>
        <end position="248"/>
    </location>
</feature>
<organism evidence="11 12">
    <name type="scientific">Clytia hemisphaerica</name>
    <dbReference type="NCBI Taxonomy" id="252671"/>
    <lineage>
        <taxon>Eukaryota</taxon>
        <taxon>Metazoa</taxon>
        <taxon>Cnidaria</taxon>
        <taxon>Hydrozoa</taxon>
        <taxon>Hydroidolina</taxon>
        <taxon>Leptothecata</taxon>
        <taxon>Obeliida</taxon>
        <taxon>Clytiidae</taxon>
        <taxon>Clytia</taxon>
    </lineage>
</organism>
<evidence type="ECO:0000256" key="9">
    <source>
        <dbReference type="SAM" id="SignalP"/>
    </source>
</evidence>
<feature type="chain" id="PRO_5029557323" description="EGF-like domain-containing protein" evidence="9">
    <location>
        <begin position="25"/>
        <end position="395"/>
    </location>
</feature>
<dbReference type="AlphaFoldDB" id="A0A7M5WV03"/>
<keyword evidence="3 9" id="KW-0732">Signal</keyword>
<feature type="region of interest" description="Disordered" evidence="7">
    <location>
        <begin position="342"/>
        <end position="366"/>
    </location>
</feature>
<dbReference type="PANTHER" id="PTHR24369:SF210">
    <property type="entry name" value="CHAOPTIN-RELATED"/>
    <property type="match status" value="1"/>
</dbReference>
<dbReference type="InterPro" id="IPR050541">
    <property type="entry name" value="LRR_TM_domain-containing"/>
</dbReference>
<protein>
    <recommendedName>
        <fullName evidence="10">EGF-like domain-containing protein</fullName>
    </recommendedName>
</protein>
<dbReference type="PANTHER" id="PTHR24369">
    <property type="entry name" value="ANTIGEN BSP, PUTATIVE-RELATED"/>
    <property type="match status" value="1"/>
</dbReference>
<keyword evidence="4" id="KW-0677">Repeat</keyword>
<dbReference type="InterPro" id="IPR001611">
    <property type="entry name" value="Leu-rich_rpt"/>
</dbReference>
<keyword evidence="8" id="KW-0472">Membrane</keyword>
<dbReference type="Pfam" id="PF12947">
    <property type="entry name" value="EGF_3"/>
    <property type="match status" value="1"/>
</dbReference>
<feature type="domain" description="EGF-like" evidence="10">
    <location>
        <begin position="222"/>
        <end position="261"/>
    </location>
</feature>
<feature type="compositionally biased region" description="Basic and acidic residues" evidence="7">
    <location>
        <begin position="351"/>
        <end position="364"/>
    </location>
</feature>
<keyword evidence="8" id="KW-0812">Transmembrane</keyword>
<evidence type="ECO:0000256" key="3">
    <source>
        <dbReference type="ARBA" id="ARBA00022729"/>
    </source>
</evidence>
<evidence type="ECO:0000259" key="10">
    <source>
        <dbReference type="PROSITE" id="PS50026"/>
    </source>
</evidence>
<evidence type="ECO:0000256" key="5">
    <source>
        <dbReference type="ARBA" id="ARBA00023157"/>
    </source>
</evidence>
<dbReference type="InterPro" id="IPR000742">
    <property type="entry name" value="EGF"/>
</dbReference>
<evidence type="ECO:0000313" key="11">
    <source>
        <dbReference type="EnsemblMetazoa" id="CLYHEMP013508.1"/>
    </source>
</evidence>
<dbReference type="OrthoDB" id="2013775at2759"/>
<proteinExistence type="predicted"/>
<evidence type="ECO:0000256" key="1">
    <source>
        <dbReference type="ARBA" id="ARBA00022536"/>
    </source>
</evidence>
<dbReference type="InterPro" id="IPR032675">
    <property type="entry name" value="LRR_dom_sf"/>
</dbReference>
<dbReference type="Gene3D" id="2.10.25.10">
    <property type="entry name" value="Laminin"/>
    <property type="match status" value="1"/>
</dbReference>
<reference evidence="11" key="1">
    <citation type="submission" date="2021-01" db="UniProtKB">
        <authorList>
            <consortium name="EnsemblMetazoa"/>
        </authorList>
    </citation>
    <scope>IDENTIFICATION</scope>
</reference>
<name>A0A7M5WV03_9CNID</name>
<feature type="signal peptide" evidence="9">
    <location>
        <begin position="1"/>
        <end position="24"/>
    </location>
</feature>
<dbReference type="SMART" id="SM00181">
    <property type="entry name" value="EGF"/>
    <property type="match status" value="2"/>
</dbReference>
<dbReference type="PROSITE" id="PS50026">
    <property type="entry name" value="EGF_3"/>
    <property type="match status" value="1"/>
</dbReference>
<keyword evidence="12" id="KW-1185">Reference proteome</keyword>
<dbReference type="Gene3D" id="3.80.10.10">
    <property type="entry name" value="Ribonuclease Inhibitor"/>
    <property type="match status" value="1"/>
</dbReference>